<reference evidence="1" key="1">
    <citation type="journal article" date="2015" name="Nature">
        <title>Complex archaea that bridge the gap between prokaryotes and eukaryotes.</title>
        <authorList>
            <person name="Spang A."/>
            <person name="Saw J.H."/>
            <person name="Jorgensen S.L."/>
            <person name="Zaremba-Niedzwiedzka K."/>
            <person name="Martijn J."/>
            <person name="Lind A.E."/>
            <person name="van Eijk R."/>
            <person name="Schleper C."/>
            <person name="Guy L."/>
            <person name="Ettema T.J."/>
        </authorList>
    </citation>
    <scope>NUCLEOTIDE SEQUENCE</scope>
</reference>
<gene>
    <name evidence="1" type="ORF">LCGC14_2753850</name>
</gene>
<accession>A0A0F9BSP6</accession>
<dbReference type="AlphaFoldDB" id="A0A0F9BSP6"/>
<name>A0A0F9BSP6_9ZZZZ</name>
<sequence>MLNWLTRRVGKAKSKQANASYVALNNLYLDIEAGRMTLNRATYNLLNRYLYAMNPDELQVKYWTQEFYKLPNWLNV</sequence>
<protein>
    <submittedName>
        <fullName evidence="1">Uncharacterized protein</fullName>
    </submittedName>
</protein>
<proteinExistence type="predicted"/>
<organism evidence="1">
    <name type="scientific">marine sediment metagenome</name>
    <dbReference type="NCBI Taxonomy" id="412755"/>
    <lineage>
        <taxon>unclassified sequences</taxon>
        <taxon>metagenomes</taxon>
        <taxon>ecological metagenomes</taxon>
    </lineage>
</organism>
<comment type="caution">
    <text evidence="1">The sequence shown here is derived from an EMBL/GenBank/DDBJ whole genome shotgun (WGS) entry which is preliminary data.</text>
</comment>
<dbReference type="EMBL" id="LAZR01050430">
    <property type="protein sequence ID" value="KKK87376.1"/>
    <property type="molecule type" value="Genomic_DNA"/>
</dbReference>
<evidence type="ECO:0000313" key="1">
    <source>
        <dbReference type="EMBL" id="KKK87376.1"/>
    </source>
</evidence>